<organism evidence="2 3">
    <name type="scientific">Amnibacterium endophyticum</name>
    <dbReference type="NCBI Taxonomy" id="2109337"/>
    <lineage>
        <taxon>Bacteria</taxon>
        <taxon>Bacillati</taxon>
        <taxon>Actinomycetota</taxon>
        <taxon>Actinomycetes</taxon>
        <taxon>Micrococcales</taxon>
        <taxon>Microbacteriaceae</taxon>
        <taxon>Amnibacterium</taxon>
    </lineage>
</organism>
<dbReference type="Proteomes" id="UP001597347">
    <property type="component" value="Unassembled WGS sequence"/>
</dbReference>
<reference evidence="3" key="1">
    <citation type="journal article" date="2019" name="Int. J. Syst. Evol. Microbiol.">
        <title>The Global Catalogue of Microorganisms (GCM) 10K type strain sequencing project: providing services to taxonomists for standard genome sequencing and annotation.</title>
        <authorList>
            <consortium name="The Broad Institute Genomics Platform"/>
            <consortium name="The Broad Institute Genome Sequencing Center for Infectious Disease"/>
            <person name="Wu L."/>
            <person name="Ma J."/>
        </authorList>
    </citation>
    <scope>NUCLEOTIDE SEQUENCE [LARGE SCALE GENOMIC DNA]</scope>
    <source>
        <strain evidence="3">CGMCC 1.12471</strain>
    </source>
</reference>
<protein>
    <recommendedName>
        <fullName evidence="1">P68 RBP/TagC-like beta-propeller domain-containing protein</fullName>
    </recommendedName>
</protein>
<dbReference type="InterPro" id="IPR048799">
    <property type="entry name" value="P68_RBP_TagC-like_beta-prop"/>
</dbReference>
<name>A0ABW4LCB9_9MICO</name>
<dbReference type="EMBL" id="JBHUEA010000005">
    <property type="protein sequence ID" value="MFD1720833.1"/>
    <property type="molecule type" value="Genomic_DNA"/>
</dbReference>
<gene>
    <name evidence="2" type="ORF">ACFSBI_04665</name>
</gene>
<dbReference type="InterPro" id="IPR006311">
    <property type="entry name" value="TAT_signal"/>
</dbReference>
<evidence type="ECO:0000313" key="2">
    <source>
        <dbReference type="EMBL" id="MFD1720833.1"/>
    </source>
</evidence>
<accession>A0ABW4LCB9</accession>
<comment type="caution">
    <text evidence="2">The sequence shown here is derived from an EMBL/GenBank/DDBJ whole genome shotgun (WGS) entry which is preliminary data.</text>
</comment>
<proteinExistence type="predicted"/>
<dbReference type="RefSeq" id="WP_377932529.1">
    <property type="nucleotide sequence ID" value="NZ_JBHUEA010000005.1"/>
</dbReference>
<evidence type="ECO:0000259" key="1">
    <source>
        <dbReference type="Pfam" id="PF21311"/>
    </source>
</evidence>
<feature type="domain" description="P68 RBP/TagC-like beta-propeller" evidence="1">
    <location>
        <begin position="94"/>
        <end position="359"/>
    </location>
</feature>
<dbReference type="PROSITE" id="PS51318">
    <property type="entry name" value="TAT"/>
    <property type="match status" value="1"/>
</dbReference>
<sequence>MADLSRRTLLLGGGALLSAAGAGTAALLTKPWSALADRSAAPPITRPPIPVVTPAPARTAAPTPTAPALGTTLLTQLGLPAGLVTIPRLAIGGVMQDVVAVPAQGVYFVTQKMSGSNGSELPYESTVINRVRNDGSLVDAMVLVDGGHGLGFEAEPDGTGTWIWMTWHGANADSGGRENDFVRLRYTPGTFTRGQANAQLGLTLVPFQDHPEAVHHFDWARDLAVERHFNWPQPGQAATETFVRRRISDLRNGVDDRLDEILLRASPPTTQGFATVNDTFFRWLGAGTSGGVANPADPIVLEQYSWATGQLVATGSYAGLWQPWDDGVAEPQGASVQREADGSASLILGLTTGAVGRRRYRLSKHAGIGAA</sequence>
<keyword evidence="3" id="KW-1185">Reference proteome</keyword>
<dbReference type="Pfam" id="PF21311">
    <property type="entry name" value="Phage_RBD_prop"/>
    <property type="match status" value="1"/>
</dbReference>
<evidence type="ECO:0000313" key="3">
    <source>
        <dbReference type="Proteomes" id="UP001597347"/>
    </source>
</evidence>